<protein>
    <recommendedName>
        <fullName evidence="7">V-type proton ATPase subunit C</fullName>
    </recommendedName>
</protein>
<comment type="caution">
    <text evidence="8">The sequence shown here is derived from an EMBL/GenBank/DDBJ whole genome shotgun (WGS) entry which is preliminary data.</text>
</comment>
<dbReference type="GO" id="GO:0005765">
    <property type="term" value="C:lysosomal membrane"/>
    <property type="evidence" value="ECO:0007669"/>
    <property type="project" value="TreeGrafter"/>
</dbReference>
<evidence type="ECO:0000256" key="7">
    <source>
        <dbReference type="RuleBase" id="RU364010"/>
    </source>
</evidence>
<dbReference type="PANTHER" id="PTHR10137">
    <property type="entry name" value="V-TYPE PROTON ATPASE SUBUNIT C"/>
    <property type="match status" value="1"/>
</dbReference>
<gene>
    <name evidence="8" type="ORF">LTLLF_104180</name>
</gene>
<dbReference type="InterPro" id="IPR004907">
    <property type="entry name" value="ATPase_V1-cplx_csu"/>
</dbReference>
<comment type="subunit">
    <text evidence="6">V-ATPase is a heteromultimeric enzyme made up of two complexes: the ATP-hydrolytic V1 complex and the proton translocation V0 complex. The V1 complex consists of three catalytic AB heterodimers that form a heterohexamer, three peripheral stalks each consisting of EG heterodimers, one central rotor including subunits D and F, and the regulatory subunits C and H. The proton translocation complex V0 consists of the proton transport subunit a, a ring of proteolipid subunits c9c'', rotary subunit d, subunits e and f, and the accessory subunits ATP6AP1/Ac45 and ATP6AP2/PRR.</text>
</comment>
<dbReference type="InterPro" id="IPR036132">
    <property type="entry name" value="Vac_ATP_synth_c_sf"/>
</dbReference>
<evidence type="ECO:0000256" key="5">
    <source>
        <dbReference type="ARBA" id="ARBA00046006"/>
    </source>
</evidence>
<comment type="function">
    <text evidence="5 7">Subunit of the V1 complex of vacuolar(H+)-ATPase (V-ATPase), a multisubunit enzyme composed of a peripheral complex (V1) that hydrolyzes ATP and a membrane integral complex (V0) that translocates protons. V-ATPase is responsible for acidifying and maintaining the pH of intracellular compartments and in some cell types, is targeted to the plasma membrane, where it is responsible for acidifying the extracellular environment. Subunit C is necessary for the assembly of the catalytic sector of the enzyme and is likely to have a specific function in its catalytic activity.</text>
</comment>
<dbReference type="PANTHER" id="PTHR10137:SF4">
    <property type="entry name" value="V-TYPE PROTON ATPASE SUBUNIT C 2"/>
    <property type="match status" value="1"/>
</dbReference>
<dbReference type="Proteomes" id="UP000710432">
    <property type="component" value="Unassembled WGS sequence"/>
</dbReference>
<comment type="subunit">
    <text evidence="7">V-ATPase is a heteromultimeric enzyme made up of two complexes: the ATP-hydrolytic V1 complex and the proton translocation V0 complex. The V1 complex consists of three catalytic AB heterodimers that form a heterohexamer, three peripheral stalks each consisting of EG heterodimers, one central rotor including subunits D and F, and the regulatory subunits C and H. The proton translocation complex V0 consists of the proton transport subunit a, a ring of proteolipid subunits c9c'', rotary subunit d, subunits e and f, and two accessory subunits.</text>
</comment>
<name>A0A8J6GDE5_MICOH</name>
<evidence type="ECO:0000256" key="3">
    <source>
        <dbReference type="ARBA" id="ARBA00022781"/>
    </source>
</evidence>
<sequence>MDSNTSWGTKVKVMEDSNGKVHENFLANGADLTSFVTHFEWDMTKYPAKHPVTGQPEELGEEIHGEPLHLDTERSSAKDFVLDLDYLTILLVIVPKSNYTQWQKTYESLLDMVVPRSTKLIAEDNEAGLFTVTLFRKLTEDFKVKAKESVTVAVGFVSGSLEDYWSGLLGAPGDSYVSLLCDPVKGQQLALSRLFTVIGDGLNSQWQKSPSPQFWGQTLKSKAPTASMFGKFCFWPKYSAFNEGSTLLV</sequence>
<reference evidence="8" key="1">
    <citation type="submission" date="2020-03" db="EMBL/GenBank/DDBJ databases">
        <title>Studies in the Genomics of Life Span.</title>
        <authorList>
            <person name="Glass D."/>
        </authorList>
    </citation>
    <scope>NUCLEOTIDE SEQUENCE</scope>
    <source>
        <strain evidence="8">LTLLF</strain>
        <tissue evidence="8">Muscle</tissue>
    </source>
</reference>
<evidence type="ECO:0000256" key="1">
    <source>
        <dbReference type="ARBA" id="ARBA00006138"/>
    </source>
</evidence>
<proteinExistence type="inferred from homology"/>
<evidence type="ECO:0000256" key="2">
    <source>
        <dbReference type="ARBA" id="ARBA00022448"/>
    </source>
</evidence>
<evidence type="ECO:0000256" key="4">
    <source>
        <dbReference type="ARBA" id="ARBA00023065"/>
    </source>
</evidence>
<dbReference type="Gene3D" id="3.30.70.100">
    <property type="match status" value="1"/>
</dbReference>
<dbReference type="AlphaFoldDB" id="A0A8J6GDE5"/>
<dbReference type="GO" id="GO:0000221">
    <property type="term" value="C:vacuolar proton-transporting V-type ATPase, V1 domain"/>
    <property type="evidence" value="ECO:0007669"/>
    <property type="project" value="TreeGrafter"/>
</dbReference>
<dbReference type="SUPFAM" id="SSF118203">
    <property type="entry name" value="Vacuolar ATP synthase subunit C"/>
    <property type="match status" value="1"/>
</dbReference>
<evidence type="ECO:0000313" key="9">
    <source>
        <dbReference type="Proteomes" id="UP000710432"/>
    </source>
</evidence>
<evidence type="ECO:0000313" key="8">
    <source>
        <dbReference type="EMBL" id="KAH0509309.1"/>
    </source>
</evidence>
<dbReference type="GO" id="GO:0046961">
    <property type="term" value="F:proton-transporting ATPase activity, rotational mechanism"/>
    <property type="evidence" value="ECO:0007669"/>
    <property type="project" value="InterPro"/>
</dbReference>
<keyword evidence="4 7" id="KW-0406">Ion transport</keyword>
<keyword evidence="3 7" id="KW-0375">Hydrogen ion transport</keyword>
<comment type="similarity">
    <text evidence="1 7">Belongs to the V-ATPase C subunit family.</text>
</comment>
<dbReference type="Pfam" id="PF03223">
    <property type="entry name" value="V-ATPase_C"/>
    <property type="match status" value="2"/>
</dbReference>
<dbReference type="FunFam" id="3.30.70.100:FF:000002">
    <property type="entry name" value="V-type proton ATPase subunit C"/>
    <property type="match status" value="1"/>
</dbReference>
<accession>A0A8J6GDE5</accession>
<keyword evidence="2 7" id="KW-0813">Transport</keyword>
<organism evidence="8 9">
    <name type="scientific">Microtus ochrogaster</name>
    <name type="common">Prairie vole</name>
    <dbReference type="NCBI Taxonomy" id="79684"/>
    <lineage>
        <taxon>Eukaryota</taxon>
        <taxon>Metazoa</taxon>
        <taxon>Chordata</taxon>
        <taxon>Craniata</taxon>
        <taxon>Vertebrata</taxon>
        <taxon>Euteleostomi</taxon>
        <taxon>Mammalia</taxon>
        <taxon>Eutheria</taxon>
        <taxon>Euarchontoglires</taxon>
        <taxon>Glires</taxon>
        <taxon>Rodentia</taxon>
        <taxon>Myomorpha</taxon>
        <taxon>Muroidea</taxon>
        <taxon>Cricetidae</taxon>
        <taxon>Arvicolinae</taxon>
        <taxon>Microtus</taxon>
    </lineage>
</organism>
<dbReference type="EMBL" id="JAATJU010022900">
    <property type="protein sequence ID" value="KAH0509309.1"/>
    <property type="molecule type" value="Genomic_DNA"/>
</dbReference>
<evidence type="ECO:0000256" key="6">
    <source>
        <dbReference type="ARBA" id="ARBA00046696"/>
    </source>
</evidence>